<evidence type="ECO:0000256" key="3">
    <source>
        <dbReference type="ARBA" id="ARBA00023125"/>
    </source>
</evidence>
<gene>
    <name evidence="6" type="ordered locus">RGE_26610</name>
</gene>
<dbReference type="RefSeq" id="WP_014428862.1">
    <property type="nucleotide sequence ID" value="NC_017075.1"/>
</dbReference>
<keyword evidence="2" id="KW-0805">Transcription regulation</keyword>
<keyword evidence="3" id="KW-0238">DNA-binding</keyword>
<dbReference type="PRINTS" id="PR00039">
    <property type="entry name" value="HTHLYSR"/>
</dbReference>
<dbReference type="InterPro" id="IPR000847">
    <property type="entry name" value="LysR_HTH_N"/>
</dbReference>
<evidence type="ECO:0000313" key="7">
    <source>
        <dbReference type="Proteomes" id="UP000007883"/>
    </source>
</evidence>
<keyword evidence="7" id="KW-1185">Reference proteome</keyword>
<dbReference type="InterPro" id="IPR005119">
    <property type="entry name" value="LysR_subst-bd"/>
</dbReference>
<organism evidence="6 7">
    <name type="scientific">Rubrivivax gelatinosus (strain NBRC 100245 / IL144)</name>
    <dbReference type="NCBI Taxonomy" id="983917"/>
    <lineage>
        <taxon>Bacteria</taxon>
        <taxon>Pseudomonadati</taxon>
        <taxon>Pseudomonadota</taxon>
        <taxon>Betaproteobacteria</taxon>
        <taxon>Burkholderiales</taxon>
        <taxon>Sphaerotilaceae</taxon>
        <taxon>Rubrivivax</taxon>
    </lineage>
</organism>
<dbReference type="PROSITE" id="PS50931">
    <property type="entry name" value="HTH_LYSR"/>
    <property type="match status" value="1"/>
</dbReference>
<dbReference type="AlphaFoldDB" id="I0HSL3"/>
<keyword evidence="4" id="KW-0804">Transcription</keyword>
<proteinExistence type="inferred from homology"/>
<dbReference type="Proteomes" id="UP000007883">
    <property type="component" value="Chromosome"/>
</dbReference>
<dbReference type="CDD" id="cd08472">
    <property type="entry name" value="PBP2_CrgA_like_3"/>
    <property type="match status" value="1"/>
</dbReference>
<comment type="similarity">
    <text evidence="1">Belongs to the LysR transcriptional regulatory family.</text>
</comment>
<dbReference type="HOGENOM" id="CLU_039613_16_3_4"/>
<evidence type="ECO:0000259" key="5">
    <source>
        <dbReference type="PROSITE" id="PS50931"/>
    </source>
</evidence>
<dbReference type="KEGG" id="rge:RGE_26610"/>
<dbReference type="Pfam" id="PF03466">
    <property type="entry name" value="LysR_substrate"/>
    <property type="match status" value="1"/>
</dbReference>
<dbReference type="GO" id="GO:0006351">
    <property type="term" value="P:DNA-templated transcription"/>
    <property type="evidence" value="ECO:0007669"/>
    <property type="project" value="TreeGrafter"/>
</dbReference>
<evidence type="ECO:0000256" key="1">
    <source>
        <dbReference type="ARBA" id="ARBA00009437"/>
    </source>
</evidence>
<dbReference type="InterPro" id="IPR058163">
    <property type="entry name" value="LysR-type_TF_proteobact-type"/>
</dbReference>
<evidence type="ECO:0000256" key="4">
    <source>
        <dbReference type="ARBA" id="ARBA00023163"/>
    </source>
</evidence>
<dbReference type="PANTHER" id="PTHR30537">
    <property type="entry name" value="HTH-TYPE TRANSCRIPTIONAL REGULATOR"/>
    <property type="match status" value="1"/>
</dbReference>
<reference evidence="6 7" key="1">
    <citation type="journal article" date="2012" name="J. Bacteriol.">
        <title>Complete genome sequence of phototrophic betaproteobacterium Rubrivivax gelatinosus IL144.</title>
        <authorList>
            <person name="Nagashima S."/>
            <person name="Kamimura A."/>
            <person name="Shimizu T."/>
            <person name="Nakamura-isaki S."/>
            <person name="Aono E."/>
            <person name="Sakamoto K."/>
            <person name="Ichikawa N."/>
            <person name="Nakazawa H."/>
            <person name="Sekine M."/>
            <person name="Yamazaki S."/>
            <person name="Fujita N."/>
            <person name="Shimada K."/>
            <person name="Hanada S."/>
            <person name="Nagashima K.V.P."/>
        </authorList>
    </citation>
    <scope>NUCLEOTIDE SEQUENCE [LARGE SCALE GENOMIC DNA]</scope>
    <source>
        <strain evidence="7">NBRC 100245 / IL144</strain>
    </source>
</reference>
<dbReference type="EMBL" id="AP012320">
    <property type="protein sequence ID" value="BAL96000.1"/>
    <property type="molecule type" value="Genomic_DNA"/>
</dbReference>
<dbReference type="FunFam" id="1.10.10.10:FF:000001">
    <property type="entry name" value="LysR family transcriptional regulator"/>
    <property type="match status" value="1"/>
</dbReference>
<dbReference type="Gene3D" id="1.10.10.10">
    <property type="entry name" value="Winged helix-like DNA-binding domain superfamily/Winged helix DNA-binding domain"/>
    <property type="match status" value="1"/>
</dbReference>
<evidence type="ECO:0000256" key="2">
    <source>
        <dbReference type="ARBA" id="ARBA00023015"/>
    </source>
</evidence>
<feature type="domain" description="HTH lysR-type" evidence="5">
    <location>
        <begin position="1"/>
        <end position="59"/>
    </location>
</feature>
<dbReference type="PANTHER" id="PTHR30537:SF72">
    <property type="entry name" value="LYSR FAMILY TRANSCRIPTIONAL REGULATOR"/>
    <property type="match status" value="1"/>
</dbReference>
<dbReference type="GO" id="GO:0003700">
    <property type="term" value="F:DNA-binding transcription factor activity"/>
    <property type="evidence" value="ECO:0007669"/>
    <property type="project" value="InterPro"/>
</dbReference>
<dbReference type="Pfam" id="PF00126">
    <property type="entry name" value="HTH_1"/>
    <property type="match status" value="1"/>
</dbReference>
<dbReference type="InterPro" id="IPR036388">
    <property type="entry name" value="WH-like_DNA-bd_sf"/>
</dbReference>
<sequence>MDRFEAMRAFVRVVDSGSFTQAARQLGLHKATVSQQVMALEATLGVRLLTRSTRSVAPTAEGLAYHHRACTILQQLDEAETELRQGGQAIQGHLRVDVPVAVGRLVLAPAMREFLDRHPGLSVELGCSDRVVDLVGAGVDCALRGGELPDSGLAARRIGQLRFVLCAAPRYIDEHGLPQTPEALAGHRQVGYLSGATGALRPLRLQREGRSVEVEVPARIVTTDSGAALSAALDGLGLVQLAEFVAAHHLASGALVRVLPGWQSPSLPIHWVTPTPRQRPARVQAFIDWAQALLVRRLGSGLEPA</sequence>
<dbReference type="PATRIC" id="fig|983917.3.peg.2585"/>
<dbReference type="SUPFAM" id="SSF46785">
    <property type="entry name" value="Winged helix' DNA-binding domain"/>
    <property type="match status" value="1"/>
</dbReference>
<name>I0HSL3_RUBGI</name>
<evidence type="ECO:0000313" key="6">
    <source>
        <dbReference type="EMBL" id="BAL96000.1"/>
    </source>
</evidence>
<dbReference type="GO" id="GO:0043565">
    <property type="term" value="F:sequence-specific DNA binding"/>
    <property type="evidence" value="ECO:0007669"/>
    <property type="project" value="TreeGrafter"/>
</dbReference>
<protein>
    <submittedName>
        <fullName evidence="6">Transcriptional regulator, LysR family</fullName>
    </submittedName>
</protein>
<dbReference type="STRING" id="983917.RGE_26610"/>
<dbReference type="eggNOG" id="COG0583">
    <property type="taxonomic scope" value="Bacteria"/>
</dbReference>
<dbReference type="SUPFAM" id="SSF53850">
    <property type="entry name" value="Periplasmic binding protein-like II"/>
    <property type="match status" value="1"/>
</dbReference>
<accession>I0HSL3</accession>
<dbReference type="Gene3D" id="3.40.190.290">
    <property type="match status" value="1"/>
</dbReference>
<dbReference type="InterPro" id="IPR036390">
    <property type="entry name" value="WH_DNA-bd_sf"/>
</dbReference>